<gene>
    <name evidence="2" type="ORF">PBS001_LOCUS6895</name>
    <name evidence="1" type="ORF">PBS003_LOCUS3219</name>
</gene>
<evidence type="ECO:0000313" key="4">
    <source>
        <dbReference type="Proteomes" id="UP001160483"/>
    </source>
</evidence>
<dbReference type="Proteomes" id="UP001160483">
    <property type="component" value="Unassembled WGS sequence"/>
</dbReference>
<dbReference type="AlphaFoldDB" id="A0AAU9KQ69"/>
<sequence>MMYNVLTAAENKRRVCRVSQKRYQPDQFRRGITIEPNQLYWNKCESVVFFETLHLQVISPSDTRNQQLHLRQLLTQ</sequence>
<evidence type="ECO:0000313" key="1">
    <source>
        <dbReference type="EMBL" id="CAH0476437.1"/>
    </source>
</evidence>
<protein>
    <submittedName>
        <fullName evidence="1">Uncharacterized protein</fullName>
    </submittedName>
</protein>
<reference evidence="1 3" key="1">
    <citation type="submission" date="2021-11" db="EMBL/GenBank/DDBJ databases">
        <authorList>
            <person name="Islam A."/>
            <person name="Islam S."/>
            <person name="Flora M.S."/>
            <person name="Rahman M."/>
            <person name="Ziaur R.M."/>
            <person name="Epstein J.H."/>
            <person name="Hassan M."/>
            <person name="Klassen M."/>
            <person name="Woodard K."/>
            <person name="Webb A."/>
            <person name="Webby R.J."/>
            <person name="El Zowalaty M.E."/>
        </authorList>
    </citation>
    <scope>NUCLEOTIDE SEQUENCE</scope>
    <source>
        <strain evidence="2">Pbs1</strain>
        <strain evidence="1">Pbs3</strain>
    </source>
</reference>
<accession>A0AAU9KQ69</accession>
<name>A0AAU9KQ69_9STRA</name>
<evidence type="ECO:0000313" key="2">
    <source>
        <dbReference type="EMBL" id="CAH0520414.1"/>
    </source>
</evidence>
<organism evidence="1 4">
    <name type="scientific">Peronospora belbahrii</name>
    <dbReference type="NCBI Taxonomy" id="622444"/>
    <lineage>
        <taxon>Eukaryota</taxon>
        <taxon>Sar</taxon>
        <taxon>Stramenopiles</taxon>
        <taxon>Oomycota</taxon>
        <taxon>Peronosporomycetes</taxon>
        <taxon>Peronosporales</taxon>
        <taxon>Peronosporaceae</taxon>
        <taxon>Peronospora</taxon>
    </lineage>
</organism>
<keyword evidence="3" id="KW-1185">Reference proteome</keyword>
<comment type="caution">
    <text evidence="1">The sequence shown here is derived from an EMBL/GenBank/DDBJ whole genome shotgun (WGS) entry which is preliminary data.</text>
</comment>
<evidence type="ECO:0000313" key="3">
    <source>
        <dbReference type="Proteomes" id="UP001158986"/>
    </source>
</evidence>
<proteinExistence type="predicted"/>
<dbReference type="Proteomes" id="UP001158986">
    <property type="component" value="Unassembled WGS sequence"/>
</dbReference>
<dbReference type="EMBL" id="CAKLCB010000358">
    <property type="protein sequence ID" value="CAH0520414.1"/>
    <property type="molecule type" value="Genomic_DNA"/>
</dbReference>
<dbReference type="EMBL" id="CAKKTJ010000155">
    <property type="protein sequence ID" value="CAH0476437.1"/>
    <property type="molecule type" value="Genomic_DNA"/>
</dbReference>